<dbReference type="EMBL" id="MEKH01000003">
    <property type="protein sequence ID" value="ODO10238.1"/>
    <property type="molecule type" value="Genomic_DNA"/>
</dbReference>
<dbReference type="Proteomes" id="UP000095149">
    <property type="component" value="Unassembled WGS sequence"/>
</dbReference>
<proteinExistence type="predicted"/>
<organism evidence="3 4">
    <name type="scientific">Cryptococcus amylolentus CBS 6273</name>
    <dbReference type="NCBI Taxonomy" id="1296118"/>
    <lineage>
        <taxon>Eukaryota</taxon>
        <taxon>Fungi</taxon>
        <taxon>Dikarya</taxon>
        <taxon>Basidiomycota</taxon>
        <taxon>Agaricomycotina</taxon>
        <taxon>Tremellomycetes</taxon>
        <taxon>Tremellales</taxon>
        <taxon>Cryptococcaceae</taxon>
        <taxon>Cryptococcus</taxon>
    </lineage>
</organism>
<dbReference type="AlphaFoldDB" id="A0A1E3KAT1"/>
<name>A0A1E3KAT1_9TREE</name>
<feature type="compositionally biased region" description="Basic and acidic residues" evidence="2">
    <location>
        <begin position="190"/>
        <end position="206"/>
    </location>
</feature>
<evidence type="ECO:0000256" key="2">
    <source>
        <dbReference type="SAM" id="MobiDB-lite"/>
    </source>
</evidence>
<feature type="region of interest" description="Disordered" evidence="2">
    <location>
        <begin position="329"/>
        <end position="355"/>
    </location>
</feature>
<accession>A0A1E3KAT1</accession>
<reference evidence="3 4" key="1">
    <citation type="submission" date="2016-06" db="EMBL/GenBank/DDBJ databases">
        <title>Evolution of pathogenesis and genome organization in the Tremellales.</title>
        <authorList>
            <person name="Cuomo C."/>
            <person name="Litvintseva A."/>
            <person name="Heitman J."/>
            <person name="Chen Y."/>
            <person name="Sun S."/>
            <person name="Springer D."/>
            <person name="Dromer F."/>
            <person name="Young S."/>
            <person name="Zeng Q."/>
            <person name="Chapman S."/>
            <person name="Gujja S."/>
            <person name="Saif S."/>
            <person name="Birren B."/>
        </authorList>
    </citation>
    <scope>NUCLEOTIDE SEQUENCE [LARGE SCALE GENOMIC DNA]</scope>
    <source>
        <strain evidence="3 4">CBS 6273</strain>
    </source>
</reference>
<evidence type="ECO:0000256" key="1">
    <source>
        <dbReference type="SAM" id="Coils"/>
    </source>
</evidence>
<comment type="caution">
    <text evidence="3">The sequence shown here is derived from an EMBL/GenBank/DDBJ whole genome shotgun (WGS) entry which is preliminary data.</text>
</comment>
<feature type="region of interest" description="Disordered" evidence="2">
    <location>
        <begin position="187"/>
        <end position="206"/>
    </location>
</feature>
<keyword evidence="1" id="KW-0175">Coiled coil</keyword>
<evidence type="ECO:0000313" key="3">
    <source>
        <dbReference type="EMBL" id="ODO10238.1"/>
    </source>
</evidence>
<feature type="region of interest" description="Disordered" evidence="2">
    <location>
        <begin position="150"/>
        <end position="181"/>
    </location>
</feature>
<sequence length="355" mass="38989">MTRPPIPQELTALKRDLQLSHITADALLTAVQDLEEKQSKLETELREVKDERDVLREENKELKGRFAVLKGRMKGIAKEMNGLLREPVPPVVNSLDEETEDCMEGKPAASQTAKSTPSKKRVVGVVIESRPKASPAFSSSSDVHLKHGIATSTATDPSQPLPRAGKLEGIERRRTSGKRFLEQIEQDSELDARERSGGKKSKVFDSTRSRSLNQACLLESYNKAIGRAREMRGQSIASPVGHIQWRPEVAAKRHVRLVILPGAGVEADMLPASQQNTIPQIRAVASAISKNLVYFEPIPLSETLSEEGSDNGADTKEADELYKNVKMTEEKMLNNGSQAEGSVELGESASSDEEM</sequence>
<dbReference type="OrthoDB" id="10366992at2759"/>
<feature type="coiled-coil region" evidence="1">
    <location>
        <begin position="24"/>
        <end position="72"/>
    </location>
</feature>
<gene>
    <name evidence="3" type="ORF">I350_02467</name>
</gene>
<protein>
    <submittedName>
        <fullName evidence="3">Uncharacterized protein</fullName>
    </submittedName>
</protein>
<evidence type="ECO:0000313" key="4">
    <source>
        <dbReference type="Proteomes" id="UP000095149"/>
    </source>
</evidence>
<feature type="compositionally biased region" description="Basic and acidic residues" evidence="2">
    <location>
        <begin position="165"/>
        <end position="181"/>
    </location>
</feature>